<feature type="transmembrane region" description="Helical" evidence="10">
    <location>
        <begin position="127"/>
        <end position="146"/>
    </location>
</feature>
<dbReference type="PROSITE" id="PS50262">
    <property type="entry name" value="G_PROTEIN_RECEP_F1_2"/>
    <property type="match status" value="1"/>
</dbReference>
<sequence length="519" mass="58027">MHDACTLTDRGTHLCPGGEEFFVRNVYPPIQELQPRVLAVVVIFTLCLVVGVCGNASVLTLIYGIFRGNQLANARPPRSSTRRSSDNTMLYIAALCVVDFLMSMSLPPAILDSIIGFWMFGTPVCKLHHVCGSVGRIVSTFLITALSFDRWVAVCHPYKRTFRSRKFVIGTILALWTLAFLLLLPMLTYARANEILLHQLRLPDQQRVGVVNITRVRVFKCSDMLPPLVFYWFTSSTFVLGYCVPLVLIVYFNSRLIRKLYRHTKQLRSGIPLRRITTYTSLIAALYFICWTPYWCTVLYAIWMNAFGGDGRSESTSDMLLFIIYCLHLLPYVGSATNWILYGLLNTQLQMRQHETLHNIVQPQPEDWTVGGASTGANNHHHAAGKDQWNNGSIGIPNGHSTIANAMMKRKKPIISHTDLKICENGFRTSASALIRTEQITTLMPNGSAAGGGIVHSELIGPIMAGSDDHSSSHCEHHHRPGILFEKPKRGQRAGPLPSFIHFYPLPPAPPNHIHQIAA</sequence>
<dbReference type="GO" id="GO:0004930">
    <property type="term" value="F:G protein-coupled receptor activity"/>
    <property type="evidence" value="ECO:0007669"/>
    <property type="project" value="UniProtKB-KW"/>
</dbReference>
<protein>
    <submittedName>
        <fullName evidence="13">G-protein coupled receptors family 1 profile domain-containing protein</fullName>
    </submittedName>
</protein>
<evidence type="ECO:0000256" key="7">
    <source>
        <dbReference type="ARBA" id="ARBA00023170"/>
    </source>
</evidence>
<comment type="subcellular location">
    <subcellularLocation>
        <location evidence="1">Cell membrane</location>
        <topology evidence="1">Multi-pass membrane protein</topology>
    </subcellularLocation>
</comment>
<accession>A0A914GYS0</accession>
<evidence type="ECO:0000256" key="5">
    <source>
        <dbReference type="ARBA" id="ARBA00023040"/>
    </source>
</evidence>
<evidence type="ECO:0000313" key="12">
    <source>
        <dbReference type="Proteomes" id="UP000887572"/>
    </source>
</evidence>
<feature type="transmembrane region" description="Helical" evidence="10">
    <location>
        <begin position="87"/>
        <end position="107"/>
    </location>
</feature>
<feature type="domain" description="G-protein coupled receptors family 1 profile" evidence="11">
    <location>
        <begin position="54"/>
        <end position="342"/>
    </location>
</feature>
<keyword evidence="2" id="KW-1003">Cell membrane</keyword>
<keyword evidence="5 9" id="KW-0297">G-protein coupled receptor</keyword>
<keyword evidence="4 10" id="KW-1133">Transmembrane helix</keyword>
<feature type="transmembrane region" description="Helical" evidence="10">
    <location>
        <begin position="167"/>
        <end position="190"/>
    </location>
</feature>
<evidence type="ECO:0000313" key="13">
    <source>
        <dbReference type="WBParaSite" id="Gr19_v10_g11636.t1"/>
    </source>
</evidence>
<keyword evidence="7 9" id="KW-0675">Receptor</keyword>
<feature type="transmembrane region" description="Helical" evidence="10">
    <location>
        <begin position="322"/>
        <end position="345"/>
    </location>
</feature>
<dbReference type="PANTHER" id="PTHR24229">
    <property type="entry name" value="NEUROPEPTIDES RECEPTOR"/>
    <property type="match status" value="1"/>
</dbReference>
<keyword evidence="3 9" id="KW-0812">Transmembrane</keyword>
<evidence type="ECO:0000256" key="10">
    <source>
        <dbReference type="SAM" id="Phobius"/>
    </source>
</evidence>
<dbReference type="GO" id="GO:0043005">
    <property type="term" value="C:neuron projection"/>
    <property type="evidence" value="ECO:0007669"/>
    <property type="project" value="TreeGrafter"/>
</dbReference>
<dbReference type="Pfam" id="PF00001">
    <property type="entry name" value="7tm_1"/>
    <property type="match status" value="1"/>
</dbReference>
<dbReference type="InterPro" id="IPR017452">
    <property type="entry name" value="GPCR_Rhodpsn_7TM"/>
</dbReference>
<evidence type="ECO:0000256" key="2">
    <source>
        <dbReference type="ARBA" id="ARBA00022475"/>
    </source>
</evidence>
<dbReference type="CDD" id="cd00637">
    <property type="entry name" value="7tm_classA_rhodopsin-like"/>
    <property type="match status" value="1"/>
</dbReference>
<evidence type="ECO:0000256" key="8">
    <source>
        <dbReference type="ARBA" id="ARBA00023224"/>
    </source>
</evidence>
<keyword evidence="6 10" id="KW-0472">Membrane</keyword>
<evidence type="ECO:0000256" key="9">
    <source>
        <dbReference type="RuleBase" id="RU000688"/>
    </source>
</evidence>
<evidence type="ECO:0000256" key="4">
    <source>
        <dbReference type="ARBA" id="ARBA00022989"/>
    </source>
</evidence>
<dbReference type="AlphaFoldDB" id="A0A914GYS0"/>
<feature type="transmembrane region" description="Helical" evidence="10">
    <location>
        <begin position="276"/>
        <end position="302"/>
    </location>
</feature>
<dbReference type="InterPro" id="IPR000276">
    <property type="entry name" value="GPCR_Rhodpsn"/>
</dbReference>
<dbReference type="PROSITE" id="PS00237">
    <property type="entry name" value="G_PROTEIN_RECEP_F1_1"/>
    <property type="match status" value="1"/>
</dbReference>
<feature type="transmembrane region" description="Helical" evidence="10">
    <location>
        <begin position="229"/>
        <end position="252"/>
    </location>
</feature>
<proteinExistence type="inferred from homology"/>
<dbReference type="Gene3D" id="1.20.1070.10">
    <property type="entry name" value="Rhodopsin 7-helix transmembrane proteins"/>
    <property type="match status" value="1"/>
</dbReference>
<dbReference type="PRINTS" id="PR00237">
    <property type="entry name" value="GPCRRHODOPSN"/>
</dbReference>
<evidence type="ECO:0000256" key="6">
    <source>
        <dbReference type="ARBA" id="ARBA00023136"/>
    </source>
</evidence>
<dbReference type="PANTHER" id="PTHR24229:SF82">
    <property type="entry name" value="G-PROTEIN COUPLED RECEPTORS FAMILY 1 PROFILE DOMAIN-CONTAINING PROTEIN"/>
    <property type="match status" value="1"/>
</dbReference>
<dbReference type="SUPFAM" id="SSF81321">
    <property type="entry name" value="Family A G protein-coupled receptor-like"/>
    <property type="match status" value="1"/>
</dbReference>
<organism evidence="12 13">
    <name type="scientific">Globodera rostochiensis</name>
    <name type="common">Golden nematode worm</name>
    <name type="synonym">Heterodera rostochiensis</name>
    <dbReference type="NCBI Taxonomy" id="31243"/>
    <lineage>
        <taxon>Eukaryota</taxon>
        <taxon>Metazoa</taxon>
        <taxon>Ecdysozoa</taxon>
        <taxon>Nematoda</taxon>
        <taxon>Chromadorea</taxon>
        <taxon>Rhabditida</taxon>
        <taxon>Tylenchina</taxon>
        <taxon>Tylenchomorpha</taxon>
        <taxon>Tylenchoidea</taxon>
        <taxon>Heteroderidae</taxon>
        <taxon>Heteroderinae</taxon>
        <taxon>Globodera</taxon>
    </lineage>
</organism>
<dbReference type="WBParaSite" id="Gr19_v10_g11636.t1">
    <property type="protein sequence ID" value="Gr19_v10_g11636.t1"/>
    <property type="gene ID" value="Gr19_v10_g11636"/>
</dbReference>
<reference evidence="13" key="1">
    <citation type="submission" date="2022-11" db="UniProtKB">
        <authorList>
            <consortium name="WormBaseParasite"/>
        </authorList>
    </citation>
    <scope>IDENTIFICATION</scope>
</reference>
<dbReference type="GO" id="GO:0005886">
    <property type="term" value="C:plasma membrane"/>
    <property type="evidence" value="ECO:0007669"/>
    <property type="project" value="UniProtKB-SubCell"/>
</dbReference>
<evidence type="ECO:0000259" key="11">
    <source>
        <dbReference type="PROSITE" id="PS50262"/>
    </source>
</evidence>
<keyword evidence="12" id="KW-1185">Reference proteome</keyword>
<name>A0A914GYS0_GLORO</name>
<comment type="similarity">
    <text evidence="9">Belongs to the G-protein coupled receptor 1 family.</text>
</comment>
<evidence type="ECO:0000256" key="3">
    <source>
        <dbReference type="ARBA" id="ARBA00022692"/>
    </source>
</evidence>
<dbReference type="GO" id="GO:0042277">
    <property type="term" value="F:peptide binding"/>
    <property type="evidence" value="ECO:0007669"/>
    <property type="project" value="TreeGrafter"/>
</dbReference>
<evidence type="ECO:0000256" key="1">
    <source>
        <dbReference type="ARBA" id="ARBA00004651"/>
    </source>
</evidence>
<feature type="transmembrane region" description="Helical" evidence="10">
    <location>
        <begin position="37"/>
        <end position="66"/>
    </location>
</feature>
<keyword evidence="8 9" id="KW-0807">Transducer</keyword>
<dbReference type="Proteomes" id="UP000887572">
    <property type="component" value="Unplaced"/>
</dbReference>